<feature type="region of interest" description="Disordered" evidence="1">
    <location>
        <begin position="59"/>
        <end position="79"/>
    </location>
</feature>
<proteinExistence type="predicted"/>
<dbReference type="Proteomes" id="UP000324222">
    <property type="component" value="Unassembled WGS sequence"/>
</dbReference>
<dbReference type="AlphaFoldDB" id="A0A5B7EZE2"/>
<evidence type="ECO:0000256" key="1">
    <source>
        <dbReference type="SAM" id="MobiDB-lite"/>
    </source>
</evidence>
<keyword evidence="3" id="KW-1185">Reference proteome</keyword>
<dbReference type="EMBL" id="VSRR010004108">
    <property type="protein sequence ID" value="MPC38577.1"/>
    <property type="molecule type" value="Genomic_DNA"/>
</dbReference>
<name>A0A5B7EZE2_PORTR</name>
<sequence>MGMSWWMKIKQRKTCASAAGSRLQAQGDQRCRAVERGFLQEDHPPNHPTKYSVSQEAWGAHPQTTQGCRKANPGSGKLGMQSWWGHLDLSHSQTTDRTNKGIEAGLGDATVVGKQRL</sequence>
<protein>
    <submittedName>
        <fullName evidence="2">Uncharacterized protein</fullName>
    </submittedName>
</protein>
<reference evidence="2 3" key="1">
    <citation type="submission" date="2019-05" db="EMBL/GenBank/DDBJ databases">
        <title>Another draft genome of Portunus trituberculatus and its Hox gene families provides insights of decapod evolution.</title>
        <authorList>
            <person name="Jeong J.-H."/>
            <person name="Song I."/>
            <person name="Kim S."/>
            <person name="Choi T."/>
            <person name="Kim D."/>
            <person name="Ryu S."/>
            <person name="Kim W."/>
        </authorList>
    </citation>
    <scope>NUCLEOTIDE SEQUENCE [LARGE SCALE GENOMIC DNA]</scope>
    <source>
        <tissue evidence="2">Muscle</tissue>
    </source>
</reference>
<evidence type="ECO:0000313" key="2">
    <source>
        <dbReference type="EMBL" id="MPC38577.1"/>
    </source>
</evidence>
<gene>
    <name evidence="2" type="ORF">E2C01_032087</name>
</gene>
<organism evidence="2 3">
    <name type="scientific">Portunus trituberculatus</name>
    <name type="common">Swimming crab</name>
    <name type="synonym">Neptunus trituberculatus</name>
    <dbReference type="NCBI Taxonomy" id="210409"/>
    <lineage>
        <taxon>Eukaryota</taxon>
        <taxon>Metazoa</taxon>
        <taxon>Ecdysozoa</taxon>
        <taxon>Arthropoda</taxon>
        <taxon>Crustacea</taxon>
        <taxon>Multicrustacea</taxon>
        <taxon>Malacostraca</taxon>
        <taxon>Eumalacostraca</taxon>
        <taxon>Eucarida</taxon>
        <taxon>Decapoda</taxon>
        <taxon>Pleocyemata</taxon>
        <taxon>Brachyura</taxon>
        <taxon>Eubrachyura</taxon>
        <taxon>Portunoidea</taxon>
        <taxon>Portunidae</taxon>
        <taxon>Portuninae</taxon>
        <taxon>Portunus</taxon>
    </lineage>
</organism>
<feature type="region of interest" description="Disordered" evidence="1">
    <location>
        <begin position="91"/>
        <end position="117"/>
    </location>
</feature>
<comment type="caution">
    <text evidence="2">The sequence shown here is derived from an EMBL/GenBank/DDBJ whole genome shotgun (WGS) entry which is preliminary data.</text>
</comment>
<evidence type="ECO:0000313" key="3">
    <source>
        <dbReference type="Proteomes" id="UP000324222"/>
    </source>
</evidence>
<accession>A0A5B7EZE2</accession>